<evidence type="ECO:0000256" key="9">
    <source>
        <dbReference type="ARBA" id="ARBA00022840"/>
    </source>
</evidence>
<dbReference type="InterPro" id="IPR031157">
    <property type="entry name" value="G_TR_CS"/>
</dbReference>
<feature type="active site" description="Phosphoserine intermediate" evidence="14">
    <location>
        <position position="526"/>
    </location>
</feature>
<comment type="subunit">
    <text evidence="5">Sulfate-activating enzymes, NodP and NodQ, may be physically associated.</text>
</comment>
<dbReference type="PROSITE" id="PS51722">
    <property type="entry name" value="G_TR_2"/>
    <property type="match status" value="1"/>
</dbReference>
<dbReference type="UniPathway" id="UPA00140">
    <property type="reaction ID" value="UER00205"/>
</dbReference>
<dbReference type="EMBL" id="FOAN01000003">
    <property type="protein sequence ID" value="SEL40071.1"/>
    <property type="molecule type" value="Genomic_DNA"/>
</dbReference>
<proteinExistence type="inferred from homology"/>
<evidence type="ECO:0000256" key="10">
    <source>
        <dbReference type="ARBA" id="ARBA00023134"/>
    </source>
</evidence>
<keyword evidence="8 14" id="KW-0547">Nucleotide-binding</keyword>
<dbReference type="CDD" id="cd02027">
    <property type="entry name" value="APSK"/>
    <property type="match status" value="1"/>
</dbReference>
<evidence type="ECO:0000256" key="5">
    <source>
        <dbReference type="ARBA" id="ARBA00011760"/>
    </source>
</evidence>
<keyword evidence="9 14" id="KW-0067">ATP-binding</keyword>
<name>A0A1H7PVY4_9HYPH</name>
<dbReference type="InterPro" id="IPR027417">
    <property type="entry name" value="P-loop_NTPase"/>
</dbReference>
<protein>
    <recommendedName>
        <fullName evidence="14">Adenylyl-sulfate kinase</fullName>
        <ecNumber evidence="14">2.7.1.25</ecNumber>
    </recommendedName>
    <alternativeName>
        <fullName evidence="14">APS kinase</fullName>
    </alternativeName>
    <alternativeName>
        <fullName evidence="14">ATP adenosine-5'-phosphosulfate 3'-phosphotransferase</fullName>
    </alternativeName>
    <alternativeName>
        <fullName evidence="14">Adenosine-5'-phosphosulfate kinase</fullName>
    </alternativeName>
</protein>
<evidence type="ECO:0000256" key="1">
    <source>
        <dbReference type="ARBA" id="ARBA00001823"/>
    </source>
</evidence>
<dbReference type="GO" id="GO:0070814">
    <property type="term" value="P:hydrogen sulfide biosynthetic process"/>
    <property type="evidence" value="ECO:0007669"/>
    <property type="project" value="UniProtKB-UniRule"/>
</dbReference>
<dbReference type="Pfam" id="PF01583">
    <property type="entry name" value="APS_kinase"/>
    <property type="match status" value="1"/>
</dbReference>
<evidence type="ECO:0000256" key="11">
    <source>
        <dbReference type="ARBA" id="ARBA00023268"/>
    </source>
</evidence>
<evidence type="ECO:0000256" key="6">
    <source>
        <dbReference type="ARBA" id="ARBA00022679"/>
    </source>
</evidence>
<dbReference type="InterPro" id="IPR009000">
    <property type="entry name" value="Transl_B-barrel_sf"/>
</dbReference>
<evidence type="ECO:0000256" key="13">
    <source>
        <dbReference type="ARBA" id="ARBA00049370"/>
    </source>
</evidence>
<dbReference type="InterPro" id="IPR011779">
    <property type="entry name" value="SO4_adenylTrfase_lsu"/>
</dbReference>
<comment type="function">
    <text evidence="12">Proposed to provide activated sulfate for transfer to Nod factor. ATP sulfurylase may be the GTPase, regulating ATP sulfurylase activity.</text>
</comment>
<evidence type="ECO:0000256" key="7">
    <source>
        <dbReference type="ARBA" id="ARBA00022695"/>
    </source>
</evidence>
<dbReference type="SUPFAM" id="SSF50465">
    <property type="entry name" value="EF-Tu/eEF-1alpha/eIF2-gamma C-terminal domain"/>
    <property type="match status" value="1"/>
</dbReference>
<dbReference type="RefSeq" id="WP_091834225.1">
    <property type="nucleotide sequence ID" value="NZ_FOAN01000003.1"/>
</dbReference>
<dbReference type="InterPro" id="IPR044139">
    <property type="entry name" value="CysN_NoDQ_III"/>
</dbReference>
<organism evidence="16 17">
    <name type="scientific">Bosea lupini</name>
    <dbReference type="NCBI Taxonomy" id="1036779"/>
    <lineage>
        <taxon>Bacteria</taxon>
        <taxon>Pseudomonadati</taxon>
        <taxon>Pseudomonadota</taxon>
        <taxon>Alphaproteobacteria</taxon>
        <taxon>Hyphomicrobiales</taxon>
        <taxon>Boseaceae</taxon>
        <taxon>Bosea</taxon>
    </lineage>
</organism>
<comment type="similarity">
    <text evidence="3">In the C-terminal section; belongs to the APS kinase family.</text>
</comment>
<keyword evidence="14" id="KW-0597">Phosphoprotein</keyword>
<comment type="catalytic activity">
    <reaction evidence="1 14">
        <text>adenosine 5'-phosphosulfate + ATP = 3'-phosphoadenylyl sulfate + ADP + H(+)</text>
        <dbReference type="Rhea" id="RHEA:24152"/>
        <dbReference type="ChEBI" id="CHEBI:15378"/>
        <dbReference type="ChEBI" id="CHEBI:30616"/>
        <dbReference type="ChEBI" id="CHEBI:58243"/>
        <dbReference type="ChEBI" id="CHEBI:58339"/>
        <dbReference type="ChEBI" id="CHEBI:456216"/>
        <dbReference type="EC" id="2.7.1.25"/>
    </reaction>
</comment>
<comment type="function">
    <text evidence="2">APS kinase catalyzes the synthesis of activated sulfate.</text>
</comment>
<dbReference type="AlphaFoldDB" id="A0A1H7PVY4"/>
<evidence type="ECO:0000313" key="17">
    <source>
        <dbReference type="Proteomes" id="UP000199664"/>
    </source>
</evidence>
<dbReference type="NCBIfam" id="NF003013">
    <property type="entry name" value="PRK03846.1"/>
    <property type="match status" value="1"/>
</dbReference>
<dbReference type="InterPro" id="IPR050100">
    <property type="entry name" value="TRAFAC_GTPase_members"/>
</dbReference>
<reference evidence="17" key="1">
    <citation type="submission" date="2016-10" db="EMBL/GenBank/DDBJ databases">
        <authorList>
            <person name="Varghese N."/>
            <person name="Submissions S."/>
        </authorList>
    </citation>
    <scope>NUCLEOTIDE SEQUENCE [LARGE SCALE GENOMIC DNA]</scope>
    <source>
        <strain evidence="17">LMG 26383,CCUG 61248,R- 45681</strain>
    </source>
</reference>
<comment type="similarity">
    <text evidence="4">In the N-terminal section; belongs to the TRAFAC class translation factor GTPase superfamily. Classic translation factor GTPase family. CysN/NodQ subfamily.</text>
</comment>
<dbReference type="Pfam" id="PF00009">
    <property type="entry name" value="GTP_EFTU"/>
    <property type="match status" value="1"/>
</dbReference>
<dbReference type="GO" id="GO:0004020">
    <property type="term" value="F:adenylylsulfate kinase activity"/>
    <property type="evidence" value="ECO:0007669"/>
    <property type="project" value="UniProtKB-UniRule"/>
</dbReference>
<dbReference type="EC" id="2.7.1.25" evidence="14"/>
<feature type="domain" description="Tr-type G" evidence="15">
    <location>
        <begin position="12"/>
        <end position="225"/>
    </location>
</feature>
<evidence type="ECO:0000259" key="15">
    <source>
        <dbReference type="PROSITE" id="PS51722"/>
    </source>
</evidence>
<dbReference type="SUPFAM" id="SSF50447">
    <property type="entry name" value="Translation proteins"/>
    <property type="match status" value="1"/>
</dbReference>
<dbReference type="Gene3D" id="2.40.30.10">
    <property type="entry name" value="Translation factors"/>
    <property type="match status" value="2"/>
</dbReference>
<dbReference type="InterPro" id="IPR009001">
    <property type="entry name" value="Transl_elong_EF1A/Init_IF2_C"/>
</dbReference>
<comment type="similarity">
    <text evidence="14">Belongs to the APS kinase family.</text>
</comment>
<dbReference type="STRING" id="1036779.SAMN04515666_103630"/>
<dbReference type="PRINTS" id="PR00315">
    <property type="entry name" value="ELONGATNFCT"/>
</dbReference>
<dbReference type="NCBIfam" id="TIGR00455">
    <property type="entry name" value="apsK"/>
    <property type="match status" value="1"/>
</dbReference>
<evidence type="ECO:0000256" key="14">
    <source>
        <dbReference type="HAMAP-Rule" id="MF_00065"/>
    </source>
</evidence>
<dbReference type="HAMAP" id="MF_00065">
    <property type="entry name" value="Adenylyl_sulf_kinase"/>
    <property type="match status" value="1"/>
</dbReference>
<feature type="binding site" evidence="14">
    <location>
        <begin position="452"/>
        <end position="459"/>
    </location>
    <ligand>
        <name>ATP</name>
        <dbReference type="ChEBI" id="CHEBI:30616"/>
    </ligand>
</feature>
<dbReference type="Pfam" id="PF22594">
    <property type="entry name" value="GTP-eEF1A_C"/>
    <property type="match status" value="1"/>
</dbReference>
<keyword evidence="11" id="KW-0511">Multifunctional enzyme</keyword>
<evidence type="ECO:0000256" key="2">
    <source>
        <dbReference type="ARBA" id="ARBA00002357"/>
    </source>
</evidence>
<keyword evidence="14" id="KW-0418">Kinase</keyword>
<keyword evidence="6 14" id="KW-0808">Transferase</keyword>
<dbReference type="GO" id="GO:0000103">
    <property type="term" value="P:sulfate assimilation"/>
    <property type="evidence" value="ECO:0007669"/>
    <property type="project" value="UniProtKB-UniRule"/>
</dbReference>
<dbReference type="NCBIfam" id="TIGR02034">
    <property type="entry name" value="CysN"/>
    <property type="match status" value="1"/>
</dbReference>
<dbReference type="NCBIfam" id="NF004035">
    <property type="entry name" value="PRK05506.1"/>
    <property type="match status" value="1"/>
</dbReference>
<dbReference type="InterPro" id="IPR059117">
    <property type="entry name" value="APS_kinase_dom"/>
</dbReference>
<dbReference type="GO" id="GO:0004781">
    <property type="term" value="F:sulfate adenylyltransferase (ATP) activity"/>
    <property type="evidence" value="ECO:0007669"/>
    <property type="project" value="UniProtKB-EC"/>
</dbReference>
<evidence type="ECO:0000313" key="16">
    <source>
        <dbReference type="EMBL" id="SEL40071.1"/>
    </source>
</evidence>
<comment type="pathway">
    <text evidence="14">Sulfur metabolism; hydrogen sulfide biosynthesis; sulfite from sulfate: step 2/3.</text>
</comment>
<dbReference type="GO" id="GO:0005524">
    <property type="term" value="F:ATP binding"/>
    <property type="evidence" value="ECO:0007669"/>
    <property type="project" value="UniProtKB-UniRule"/>
</dbReference>
<comment type="catalytic activity">
    <reaction evidence="13">
        <text>sulfate + ATP + H(+) = adenosine 5'-phosphosulfate + diphosphate</text>
        <dbReference type="Rhea" id="RHEA:18133"/>
        <dbReference type="ChEBI" id="CHEBI:15378"/>
        <dbReference type="ChEBI" id="CHEBI:16189"/>
        <dbReference type="ChEBI" id="CHEBI:30616"/>
        <dbReference type="ChEBI" id="CHEBI:33019"/>
        <dbReference type="ChEBI" id="CHEBI:58243"/>
        <dbReference type="EC" id="2.7.7.4"/>
    </reaction>
</comment>
<accession>A0A1H7PVY4</accession>
<dbReference type="InterPro" id="IPR002891">
    <property type="entry name" value="APS"/>
</dbReference>
<evidence type="ECO:0000256" key="8">
    <source>
        <dbReference type="ARBA" id="ARBA00022741"/>
    </source>
</evidence>
<dbReference type="OrthoDB" id="9804504at2"/>
<evidence type="ECO:0000256" key="4">
    <source>
        <dbReference type="ARBA" id="ARBA00007237"/>
    </source>
</evidence>
<dbReference type="Proteomes" id="UP000199664">
    <property type="component" value="Unassembled WGS sequence"/>
</dbReference>
<gene>
    <name evidence="14" type="primary">cysC</name>
    <name evidence="16" type="ORF">SAMN04515666_103630</name>
</gene>
<keyword evidence="10" id="KW-0342">GTP-binding</keyword>
<keyword evidence="7" id="KW-0548">Nucleotidyltransferase</keyword>
<dbReference type="SUPFAM" id="SSF52540">
    <property type="entry name" value="P-loop containing nucleoside triphosphate hydrolases"/>
    <property type="match status" value="2"/>
</dbReference>
<dbReference type="CDD" id="cd04095">
    <property type="entry name" value="CysN_NoDQ_III"/>
    <property type="match status" value="1"/>
</dbReference>
<dbReference type="InterPro" id="IPR054696">
    <property type="entry name" value="GTP-eEF1A_C"/>
</dbReference>
<dbReference type="GO" id="GO:0005525">
    <property type="term" value="F:GTP binding"/>
    <property type="evidence" value="ECO:0007669"/>
    <property type="project" value="UniProtKB-KW"/>
</dbReference>
<dbReference type="PANTHER" id="PTHR23115">
    <property type="entry name" value="TRANSLATION FACTOR"/>
    <property type="match status" value="1"/>
</dbReference>
<dbReference type="GO" id="GO:0003924">
    <property type="term" value="F:GTPase activity"/>
    <property type="evidence" value="ECO:0007669"/>
    <property type="project" value="InterPro"/>
</dbReference>
<sequence>MIAYSEGEAKPQSVLSVLTCGSVDDGKSTLLGRLFLDTGAILPDQMRELSSGIAGDVIDVSRLFDGLEAEREQGITIDVSYRRFATPHRIFRLLDAPGHEQYTRNMATAASGASAALLLVDVRKGIGPQTIRHAAICDLFGVEELVLVVNKMDLVEWSEMPFRRLVSDFRTKFEGRIQFRSFSAIPVSALTGDNVVNASLRMPWWRGRSLLSHLEQVAPAAGRAEQAFRMPVQLVEKLSGSRHYLGTVGSGTVRTGEVVNLLPSGRQVAIKTVSGPNGPIDKATSGDAIVLELEDELDLQRGDVITSIERPATCARAIRARIVWFGEAPLIPERIYFLRIGTQLSTGAITRINHRIDLASGERVAARSLSQNEIADCDVTTASEIVFDSFRNNPTLGSFIIIDRATYDTVGAGVIDGQLSRAGNLFSPDFGIDKNKRAILKAHSPAVVWLTGLSGSGKSTIANEVEKLLWAANCHTILLDGDNLRQGLNRDLSFTDADRVENIRRIGEVSKLMLDAGLIVICSFISPFGAERRMVRELVDDNEFIEVFVKTPLDICIERDPKGLYARALAGQIESFTGLTSAYEEPTQPDLVLDTVANDAVSLANTIVGELKRRGIVA</sequence>
<keyword evidence="17" id="KW-1185">Reference proteome</keyword>
<evidence type="ECO:0000256" key="12">
    <source>
        <dbReference type="ARBA" id="ARBA00024872"/>
    </source>
</evidence>
<comment type="function">
    <text evidence="14">Catalyzes the synthesis of activated sulfate.</text>
</comment>
<dbReference type="PROSITE" id="PS00301">
    <property type="entry name" value="G_TR_1"/>
    <property type="match status" value="1"/>
</dbReference>
<evidence type="ECO:0000256" key="3">
    <source>
        <dbReference type="ARBA" id="ARBA00005438"/>
    </source>
</evidence>
<dbReference type="InterPro" id="IPR000795">
    <property type="entry name" value="T_Tr_GTP-bd_dom"/>
</dbReference>
<dbReference type="Gene3D" id="3.40.50.300">
    <property type="entry name" value="P-loop containing nucleotide triphosphate hydrolases"/>
    <property type="match status" value="2"/>
</dbReference>